<evidence type="ECO:0000256" key="1">
    <source>
        <dbReference type="ARBA" id="ARBA00009512"/>
    </source>
</evidence>
<dbReference type="Gene3D" id="3.30.70.60">
    <property type="match status" value="1"/>
</dbReference>
<dbReference type="Pfam" id="PF01250">
    <property type="entry name" value="Ribosomal_S6"/>
    <property type="match status" value="1"/>
</dbReference>
<dbReference type="SUPFAM" id="SSF54995">
    <property type="entry name" value="Ribosomal protein S6"/>
    <property type="match status" value="1"/>
</dbReference>
<feature type="non-terminal residue" evidence="3">
    <location>
        <position position="151"/>
    </location>
</feature>
<comment type="similarity">
    <text evidence="1">Belongs to the bacterial ribosomal protein bS6 family.</text>
</comment>
<dbReference type="NCBIfam" id="TIGR00166">
    <property type="entry name" value="S6"/>
    <property type="match status" value="1"/>
</dbReference>
<accession>A0A382P5B7</accession>
<dbReference type="CDD" id="cd00473">
    <property type="entry name" value="bS6"/>
    <property type="match status" value="1"/>
</dbReference>
<evidence type="ECO:0008006" key="4">
    <source>
        <dbReference type="Google" id="ProtNLM"/>
    </source>
</evidence>
<protein>
    <recommendedName>
        <fullName evidence="4">30S ribosomal protein S6</fullName>
    </recommendedName>
</protein>
<dbReference type="GO" id="GO:0003735">
    <property type="term" value="F:structural constituent of ribosome"/>
    <property type="evidence" value="ECO:0007669"/>
    <property type="project" value="InterPro"/>
</dbReference>
<dbReference type="InterPro" id="IPR035980">
    <property type="entry name" value="Ribosomal_bS6_sf"/>
</dbReference>
<dbReference type="PANTHER" id="PTHR21011:SF1">
    <property type="entry name" value="SMALL RIBOSOMAL SUBUNIT PROTEIN BS6M"/>
    <property type="match status" value="1"/>
</dbReference>
<dbReference type="GO" id="GO:0005737">
    <property type="term" value="C:cytoplasm"/>
    <property type="evidence" value="ECO:0007669"/>
    <property type="project" value="UniProtKB-ARBA"/>
</dbReference>
<name>A0A382P5B7_9ZZZZ</name>
<dbReference type="InterPro" id="IPR000529">
    <property type="entry name" value="Ribosomal_bS6"/>
</dbReference>
<dbReference type="GO" id="GO:0006412">
    <property type="term" value="P:translation"/>
    <property type="evidence" value="ECO:0007669"/>
    <property type="project" value="InterPro"/>
</dbReference>
<dbReference type="InterPro" id="IPR014717">
    <property type="entry name" value="Transl_elong_EF1B/ribsomal_bS6"/>
</dbReference>
<reference evidence="3" key="1">
    <citation type="submission" date="2018-05" db="EMBL/GenBank/DDBJ databases">
        <authorList>
            <person name="Lanie J.A."/>
            <person name="Ng W.-L."/>
            <person name="Kazmierczak K.M."/>
            <person name="Andrzejewski T.M."/>
            <person name="Davidsen T.M."/>
            <person name="Wayne K.J."/>
            <person name="Tettelin H."/>
            <person name="Glass J.I."/>
            <person name="Rusch D."/>
            <person name="Podicherti R."/>
            <person name="Tsui H.-C.T."/>
            <person name="Winkler M.E."/>
        </authorList>
    </citation>
    <scope>NUCLEOTIDE SEQUENCE</scope>
</reference>
<proteinExistence type="inferred from homology"/>
<dbReference type="InterPro" id="IPR020814">
    <property type="entry name" value="Ribosomal_S6_plastid/chlpt"/>
</dbReference>
<feature type="region of interest" description="Disordered" evidence="2">
    <location>
        <begin position="126"/>
        <end position="151"/>
    </location>
</feature>
<evidence type="ECO:0000313" key="3">
    <source>
        <dbReference type="EMBL" id="SVC68614.1"/>
    </source>
</evidence>
<gene>
    <name evidence="3" type="ORF">METZ01_LOCUS321468</name>
</gene>
<dbReference type="PANTHER" id="PTHR21011">
    <property type="entry name" value="MITOCHONDRIAL 28S RIBOSOMAL PROTEIN S6"/>
    <property type="match status" value="1"/>
</dbReference>
<sequence length="151" mass="18094">MRDYELLYIINPNFEQDRLNKVIESVSTELNGKKVSIINHYVWSKKRLAYMIQKYKYGTFVILQFETEKYDFFIDFEKFLELDKSILRHQLVRLDIKPDVHEDKPEDLHVDEQPNAEVVEKVVKESNSVTIDDKETEPEETKEEIPEPEKE</sequence>
<organism evidence="3">
    <name type="scientific">marine metagenome</name>
    <dbReference type="NCBI Taxonomy" id="408172"/>
    <lineage>
        <taxon>unclassified sequences</taxon>
        <taxon>metagenomes</taxon>
        <taxon>ecological metagenomes</taxon>
    </lineage>
</organism>
<dbReference type="GO" id="GO:0070181">
    <property type="term" value="F:small ribosomal subunit rRNA binding"/>
    <property type="evidence" value="ECO:0007669"/>
    <property type="project" value="TreeGrafter"/>
</dbReference>
<dbReference type="EMBL" id="UINC01105013">
    <property type="protein sequence ID" value="SVC68614.1"/>
    <property type="molecule type" value="Genomic_DNA"/>
</dbReference>
<evidence type="ECO:0000256" key="2">
    <source>
        <dbReference type="SAM" id="MobiDB-lite"/>
    </source>
</evidence>
<dbReference type="HAMAP" id="MF_00360">
    <property type="entry name" value="Ribosomal_bS6"/>
    <property type="match status" value="1"/>
</dbReference>
<dbReference type="GO" id="GO:0005840">
    <property type="term" value="C:ribosome"/>
    <property type="evidence" value="ECO:0007669"/>
    <property type="project" value="InterPro"/>
</dbReference>
<dbReference type="AlphaFoldDB" id="A0A382P5B7"/>